<feature type="transmembrane region" description="Helical" evidence="8">
    <location>
        <begin position="115"/>
        <end position="139"/>
    </location>
</feature>
<evidence type="ECO:0000256" key="2">
    <source>
        <dbReference type="ARBA" id="ARBA00007018"/>
    </source>
</evidence>
<protein>
    <submittedName>
        <fullName evidence="9">Uncharacterized protein</fullName>
    </submittedName>
</protein>
<reference evidence="9 10" key="1">
    <citation type="journal article" date="2007" name="Science">
        <title>Sea anemone genome reveals ancestral eumetazoan gene repertoire and genomic organization.</title>
        <authorList>
            <person name="Putnam N.H."/>
            <person name="Srivastava M."/>
            <person name="Hellsten U."/>
            <person name="Dirks B."/>
            <person name="Chapman J."/>
            <person name="Salamov A."/>
            <person name="Terry A."/>
            <person name="Shapiro H."/>
            <person name="Lindquist E."/>
            <person name="Kapitonov V.V."/>
            <person name="Jurka J."/>
            <person name="Genikhovich G."/>
            <person name="Grigoriev I.V."/>
            <person name="Lucas S.M."/>
            <person name="Steele R.E."/>
            <person name="Finnerty J.R."/>
            <person name="Technau U."/>
            <person name="Martindale M.Q."/>
            <person name="Rokhsar D.S."/>
        </authorList>
    </citation>
    <scope>NUCLEOTIDE SEQUENCE [LARGE SCALE GENOMIC DNA]</scope>
    <source>
        <strain evidence="10">CH2 X CH6</strain>
    </source>
</reference>
<feature type="transmembrane region" description="Helical" evidence="8">
    <location>
        <begin position="186"/>
        <end position="205"/>
    </location>
</feature>
<dbReference type="HOGENOM" id="CLU_052356_2_0_1"/>
<dbReference type="OrthoDB" id="529367at2759"/>
<comment type="similarity">
    <text evidence="2">Belongs to the ADIPOR family.</text>
</comment>
<name>A7S482_NEMVE</name>
<keyword evidence="3 8" id="KW-0812">Transmembrane</keyword>
<keyword evidence="5 8" id="KW-0472">Membrane</keyword>
<accession>A7S482</accession>
<keyword evidence="6" id="KW-0862">Zinc</keyword>
<sequence>MSCKESNGDAHQNGKHHDVNRNQQWPFDDTKGALSGRKGLRFVHELPPSYHEPFILSGYRNPGNFSLRQCLVTAFSLHNETINIWSHLIAFIAFAVYFYYKFQALGVGFTFGPTGYPLMCFAFGICLVFISSAGAHLFCCLSEECRHICFYLDYAAISVFTLTAAQAFYFYSRPSGKTLFIFDSPHLYLGISAFLSVVNVALSCLSRHYLRDFRFLLRAGPNLIKILYDTWPFVARINHCTMATDCNAIAVTLFYRHWLCYGISGITYAAKIPERWMPGVFDFFGHSHHFLHIVTIFGNYYAFLAVSLDMTNRAELLSKLPVQPTVFTTFGMLLIVLLSGGIITWVFIYRFLQQDRGADEYVGGTQYTVIYRRKGNYEKKTS</sequence>
<feature type="transmembrane region" description="Helical" evidence="8">
    <location>
        <begin position="82"/>
        <end position="100"/>
    </location>
</feature>
<dbReference type="InterPro" id="IPR004254">
    <property type="entry name" value="AdipoR/HlyIII-related"/>
</dbReference>
<feature type="transmembrane region" description="Helical" evidence="8">
    <location>
        <begin position="290"/>
        <end position="308"/>
    </location>
</feature>
<dbReference type="EMBL" id="DS469577">
    <property type="protein sequence ID" value="EDO41474.1"/>
    <property type="molecule type" value="Genomic_DNA"/>
</dbReference>
<keyword evidence="10" id="KW-1185">Reference proteome</keyword>
<dbReference type="PANTHER" id="PTHR20855">
    <property type="entry name" value="ADIPOR/PROGESTIN RECEPTOR-RELATED"/>
    <property type="match status" value="1"/>
</dbReference>
<keyword evidence="4 8" id="KW-1133">Transmembrane helix</keyword>
<dbReference type="OMA" id="LTSINCC"/>
<evidence type="ECO:0000256" key="8">
    <source>
        <dbReference type="SAM" id="Phobius"/>
    </source>
</evidence>
<gene>
    <name evidence="9" type="ORF">NEMVEDRAFT_v1g206554</name>
</gene>
<evidence type="ECO:0000256" key="5">
    <source>
        <dbReference type="ARBA" id="ARBA00023136"/>
    </source>
</evidence>
<dbReference type="Pfam" id="PF03006">
    <property type="entry name" value="HlyIII"/>
    <property type="match status" value="1"/>
</dbReference>
<evidence type="ECO:0000256" key="3">
    <source>
        <dbReference type="ARBA" id="ARBA00022692"/>
    </source>
</evidence>
<dbReference type="Proteomes" id="UP000001593">
    <property type="component" value="Unassembled WGS sequence"/>
</dbReference>
<proteinExistence type="inferred from homology"/>
<feature type="binding site" evidence="6">
    <location>
        <position position="292"/>
    </location>
    <ligand>
        <name>Zn(2+)</name>
        <dbReference type="ChEBI" id="CHEBI:29105"/>
    </ligand>
</feature>
<evidence type="ECO:0000256" key="1">
    <source>
        <dbReference type="ARBA" id="ARBA00004141"/>
    </source>
</evidence>
<feature type="region of interest" description="Disordered" evidence="7">
    <location>
        <begin position="1"/>
        <end position="27"/>
    </location>
</feature>
<comment type="subcellular location">
    <subcellularLocation>
        <location evidence="1">Membrane</location>
        <topology evidence="1">Multi-pass membrane protein</topology>
    </subcellularLocation>
</comment>
<dbReference type="GO" id="GO:0016020">
    <property type="term" value="C:membrane"/>
    <property type="evidence" value="ECO:0007669"/>
    <property type="project" value="UniProtKB-SubCell"/>
</dbReference>
<evidence type="ECO:0000256" key="4">
    <source>
        <dbReference type="ARBA" id="ARBA00022989"/>
    </source>
</evidence>
<keyword evidence="6" id="KW-0479">Metal-binding</keyword>
<evidence type="ECO:0000256" key="7">
    <source>
        <dbReference type="SAM" id="MobiDB-lite"/>
    </source>
</evidence>
<dbReference type="GO" id="GO:0038023">
    <property type="term" value="F:signaling receptor activity"/>
    <property type="evidence" value="ECO:0000318"/>
    <property type="project" value="GO_Central"/>
</dbReference>
<feature type="transmembrane region" description="Helical" evidence="8">
    <location>
        <begin position="151"/>
        <end position="171"/>
    </location>
</feature>
<dbReference type="PANTHER" id="PTHR20855:SF143">
    <property type="entry name" value="MEMBRANE PROGESTIN RECEPTOR EPSILON"/>
    <property type="match status" value="1"/>
</dbReference>
<feature type="transmembrane region" description="Helical" evidence="8">
    <location>
        <begin position="328"/>
        <end position="348"/>
    </location>
</feature>
<organism evidence="9 10">
    <name type="scientific">Nematostella vectensis</name>
    <name type="common">Starlet sea anemone</name>
    <dbReference type="NCBI Taxonomy" id="45351"/>
    <lineage>
        <taxon>Eukaryota</taxon>
        <taxon>Metazoa</taxon>
        <taxon>Cnidaria</taxon>
        <taxon>Anthozoa</taxon>
        <taxon>Hexacorallia</taxon>
        <taxon>Actiniaria</taxon>
        <taxon>Edwardsiidae</taxon>
        <taxon>Nematostella</taxon>
    </lineage>
</organism>
<dbReference type="KEGG" id="nve:5513215"/>
<dbReference type="AlphaFoldDB" id="A7S482"/>
<evidence type="ECO:0000313" key="10">
    <source>
        <dbReference type="Proteomes" id="UP000001593"/>
    </source>
</evidence>
<evidence type="ECO:0000256" key="6">
    <source>
        <dbReference type="PIRSR" id="PIRSR604254-1"/>
    </source>
</evidence>
<dbReference type="InParanoid" id="A7S482"/>
<evidence type="ECO:0000313" key="9">
    <source>
        <dbReference type="EMBL" id="EDO41474.1"/>
    </source>
</evidence>
<dbReference type="PhylomeDB" id="A7S482"/>
<dbReference type="GO" id="GO:0046872">
    <property type="term" value="F:metal ion binding"/>
    <property type="evidence" value="ECO:0007669"/>
    <property type="project" value="UniProtKB-KW"/>
</dbReference>
<dbReference type="eggNOG" id="KOG0748">
    <property type="taxonomic scope" value="Eukaryota"/>
</dbReference>
<feature type="binding site" evidence="6">
    <location>
        <position position="136"/>
    </location>
    <ligand>
        <name>Zn(2+)</name>
        <dbReference type="ChEBI" id="CHEBI:29105"/>
    </ligand>
</feature>
<feature type="binding site" evidence="6">
    <location>
        <position position="288"/>
    </location>
    <ligand>
        <name>Zn(2+)</name>
        <dbReference type="ChEBI" id="CHEBI:29105"/>
    </ligand>
</feature>